<accession>A0ABR7W9X4</accession>
<gene>
    <name evidence="1" type="ORF">IDF66_08445</name>
</gene>
<evidence type="ECO:0000313" key="2">
    <source>
        <dbReference type="Proteomes" id="UP000602395"/>
    </source>
</evidence>
<protein>
    <recommendedName>
        <fullName evidence="3">Transcriptional regulator, AbiEi antitoxin, Type IV TA system</fullName>
    </recommendedName>
</protein>
<dbReference type="EMBL" id="JACWMS010000002">
    <property type="protein sequence ID" value="MBD1319616.1"/>
    <property type="molecule type" value="Genomic_DNA"/>
</dbReference>
<evidence type="ECO:0008006" key="3">
    <source>
        <dbReference type="Google" id="ProtNLM"/>
    </source>
</evidence>
<dbReference type="Proteomes" id="UP000602395">
    <property type="component" value="Unassembled WGS sequence"/>
</dbReference>
<name>A0ABR7W9X4_9ACTN</name>
<dbReference type="RefSeq" id="WP_190266505.1">
    <property type="nucleotide sequence ID" value="NZ_BAABAD010000005.1"/>
</dbReference>
<sequence length="308" mass="33618">MTPFPTDRHGLIHRAAVLSAHFSADEYRRALHTKETISVGRGVCVPAGQRSPTEWHRLKAVAASVTSDVAATLSHQSAAAIHGVEMLRPNLRRIHMTTGSPDGGYRTTTQHRHVGTFGPDEVVEIEGLRVTSLERTAVDVACSSPMGFAGALAVFDSALRKGADREVMAGLLGSRRRGAAHARRALHHADGLSENPGESWGRAQMIEAGLPVPRLQHEFRGTGANVIARTDYDWAGLLVGEFDGRVKYEKLVRPGESTSDVVIREKAREDALRRLGIVVVRWTWSDLENGRVVGVIREWLTRLAIIAA</sequence>
<keyword evidence="2" id="KW-1185">Reference proteome</keyword>
<evidence type="ECO:0000313" key="1">
    <source>
        <dbReference type="EMBL" id="MBD1319616.1"/>
    </source>
</evidence>
<comment type="caution">
    <text evidence="1">The sequence shown here is derived from an EMBL/GenBank/DDBJ whole genome shotgun (WGS) entry which is preliminary data.</text>
</comment>
<reference evidence="1 2" key="1">
    <citation type="submission" date="2020-09" db="EMBL/GenBank/DDBJ databases">
        <title>Novel species in genus Gordonia.</title>
        <authorList>
            <person name="Zhang G."/>
        </authorList>
    </citation>
    <scope>NUCLEOTIDE SEQUENCE [LARGE SCALE GENOMIC DNA]</scope>
    <source>
        <strain evidence="1 2">ON-33</strain>
    </source>
</reference>
<organism evidence="1 2">
    <name type="scientific">Gordonia hankookensis</name>
    <dbReference type="NCBI Taxonomy" id="589403"/>
    <lineage>
        <taxon>Bacteria</taxon>
        <taxon>Bacillati</taxon>
        <taxon>Actinomycetota</taxon>
        <taxon>Actinomycetes</taxon>
        <taxon>Mycobacteriales</taxon>
        <taxon>Gordoniaceae</taxon>
        <taxon>Gordonia</taxon>
    </lineage>
</organism>
<proteinExistence type="predicted"/>